<dbReference type="eggNOG" id="COG2931">
    <property type="taxonomic scope" value="Bacteria"/>
</dbReference>
<dbReference type="STRING" id="886293.Sinac_4802"/>
<dbReference type="SMART" id="SM00191">
    <property type="entry name" value="Int_alpha"/>
    <property type="match status" value="7"/>
</dbReference>
<dbReference type="InterPro" id="IPR028994">
    <property type="entry name" value="Integrin_alpha_N"/>
</dbReference>
<dbReference type="Proteomes" id="UP000010798">
    <property type="component" value="Chromosome"/>
</dbReference>
<evidence type="ECO:0000313" key="5">
    <source>
        <dbReference type="EMBL" id="AGA28965.1"/>
    </source>
</evidence>
<gene>
    <name evidence="5" type="ordered locus">Sinac_4802</name>
</gene>
<dbReference type="SUPFAM" id="SSF69318">
    <property type="entry name" value="Integrin alpha N-terminal domain"/>
    <property type="match status" value="2"/>
</dbReference>
<evidence type="ECO:0000256" key="4">
    <source>
        <dbReference type="ARBA" id="ARBA00023180"/>
    </source>
</evidence>
<dbReference type="InterPro" id="IPR013517">
    <property type="entry name" value="FG-GAP"/>
</dbReference>
<dbReference type="PANTHER" id="PTHR23221:SF7">
    <property type="entry name" value="PHOSPHATIDYLINOSITOL-GLYCAN-SPECIFIC PHOSPHOLIPASE D"/>
    <property type="match status" value="1"/>
</dbReference>
<dbReference type="InterPro" id="IPR000413">
    <property type="entry name" value="Integrin_alpha"/>
</dbReference>
<dbReference type="GO" id="GO:0007155">
    <property type="term" value="P:cell adhesion"/>
    <property type="evidence" value="ECO:0007669"/>
    <property type="project" value="InterPro"/>
</dbReference>
<protein>
    <submittedName>
        <fullName evidence="5">FG-GAP repeat protein</fullName>
    </submittedName>
</protein>
<dbReference type="GO" id="GO:0016787">
    <property type="term" value="F:hydrolase activity"/>
    <property type="evidence" value="ECO:0007669"/>
    <property type="project" value="UniProtKB-KW"/>
</dbReference>
<dbReference type="InterPro" id="IPR013519">
    <property type="entry name" value="Int_alpha_beta-p"/>
</dbReference>
<accession>L0DJE5</accession>
<organism evidence="5 6">
    <name type="scientific">Singulisphaera acidiphila (strain ATCC BAA-1392 / DSM 18658 / VKM B-2454 / MOB10)</name>
    <dbReference type="NCBI Taxonomy" id="886293"/>
    <lineage>
        <taxon>Bacteria</taxon>
        <taxon>Pseudomonadati</taxon>
        <taxon>Planctomycetota</taxon>
        <taxon>Planctomycetia</taxon>
        <taxon>Isosphaerales</taxon>
        <taxon>Isosphaeraceae</taxon>
        <taxon>Singulisphaera</taxon>
    </lineage>
</organism>
<dbReference type="AlphaFoldDB" id="L0DJE5"/>
<keyword evidence="3" id="KW-0378">Hydrolase</keyword>
<dbReference type="PANTHER" id="PTHR23221">
    <property type="entry name" value="GLYCOSYLPHOSPHATIDYLINOSITOL PHOSPHOLIPASE D"/>
    <property type="match status" value="1"/>
</dbReference>
<evidence type="ECO:0000256" key="2">
    <source>
        <dbReference type="ARBA" id="ARBA00022737"/>
    </source>
</evidence>
<evidence type="ECO:0000313" key="6">
    <source>
        <dbReference type="Proteomes" id="UP000010798"/>
    </source>
</evidence>
<dbReference type="Pfam" id="PF01839">
    <property type="entry name" value="FG-GAP"/>
    <property type="match status" value="3"/>
</dbReference>
<keyword evidence="4" id="KW-0325">Glycoprotein</keyword>
<evidence type="ECO:0000256" key="3">
    <source>
        <dbReference type="ARBA" id="ARBA00022801"/>
    </source>
</evidence>
<dbReference type="PROSITE" id="PS51470">
    <property type="entry name" value="FG_GAP"/>
    <property type="match status" value="3"/>
</dbReference>
<dbReference type="EMBL" id="CP003364">
    <property type="protein sequence ID" value="AGA28965.1"/>
    <property type="molecule type" value="Genomic_DNA"/>
</dbReference>
<keyword evidence="1" id="KW-0732">Signal</keyword>
<sequence>MLFGNRRPQSLAARRRGGFRPRIQSLEERQLMSIDLGGVLPPGQPNIATAPFGVDLAGQQTAGAAGFSVANVGDVNGDGFDDFVIGAPTGINVNGQIQPGNGTNSRAYLVFGSLTVNAGNIDWLTLDKLGERVGDLGQLGNASQTNPISGSVGNAYAGVTFLTSVSTTSQLGASVTALGDVNGDGFADFLIGAPGANDLNNLNPGTGRAYLVYGSASLGTLATPTVDLDNVAASPGVAVTTFGSTLANSRVGRSAASLGNFFASNSTSPDIAIAAPNASVAGLSFNGAVYTIPGPLLATPSVAPINLNAIGNGLGGAIFAGSANNESIGLSVAGAGNVDGQLTGANIGIDDLLIGSPVANGNAGEAFLIYGGNALPGAARVVNGLNVILTNRIGVGTGSTDILGANFQGASGSRTGFSVAGIGDYNGNGFADIAIGSPSASSNAGQADIFYGQPASGTTLVGTIPVFSKPVGVPSLTLVGAPNAMAGYSLSLAGKINPASTGNDFMVGSPGLNGNQGGVYYIPANPFFVEGTQQLLSAEGSPLAATLIQITNTPNGAPSFLGSSVSGRLVARSQTKTADGDTIPDIILGAATYNVTPSGRTGAGGAFVIEGAFLPFNTPSDNRIQTDIAVGSAPVGLPPFGTFIVNATSPASLDIYVLSNNTISPPFIPFTDIDTTTIAVNGVPYPNATIRLDTVDRNNDGIPDAIITITPRSRLNLNSTITTFTLTGRTLSSAPNSNVGFLGTAQILVSGGVNPNPPTVGAGGTGVLVGTIPQTSFTPQFGADHYVPPASVLSRLNYKAIPRAVAYQQYLPGRGWALRLQNFAHPKNLSRVPSGTQNSLAGPLPLTLNKNVFTRSKYKKAESIEFTHKTPVIPTNRQTERFLAKGRKHPRS</sequence>
<keyword evidence="6" id="KW-1185">Reference proteome</keyword>
<dbReference type="GO" id="GO:0008305">
    <property type="term" value="C:integrin complex"/>
    <property type="evidence" value="ECO:0007669"/>
    <property type="project" value="InterPro"/>
</dbReference>
<name>L0DJE5_SINAD</name>
<dbReference type="KEGG" id="saci:Sinac_4802"/>
<dbReference type="HOGENOM" id="CLU_323880_0_0_0"/>
<keyword evidence="2" id="KW-0677">Repeat</keyword>
<proteinExistence type="predicted"/>
<evidence type="ECO:0000256" key="1">
    <source>
        <dbReference type="ARBA" id="ARBA00022729"/>
    </source>
</evidence>
<dbReference type="Gene3D" id="2.130.10.130">
    <property type="entry name" value="Integrin alpha, N-terminal"/>
    <property type="match status" value="4"/>
</dbReference>
<dbReference type="PRINTS" id="PR01185">
    <property type="entry name" value="INTEGRINA"/>
</dbReference>
<reference evidence="5 6" key="1">
    <citation type="submission" date="2012-02" db="EMBL/GenBank/DDBJ databases">
        <title>Complete sequence of chromosome of Singulisphaera acidiphila DSM 18658.</title>
        <authorList>
            <consortium name="US DOE Joint Genome Institute (JGI-PGF)"/>
            <person name="Lucas S."/>
            <person name="Copeland A."/>
            <person name="Lapidus A."/>
            <person name="Glavina del Rio T."/>
            <person name="Dalin E."/>
            <person name="Tice H."/>
            <person name="Bruce D."/>
            <person name="Goodwin L."/>
            <person name="Pitluck S."/>
            <person name="Peters L."/>
            <person name="Ovchinnikova G."/>
            <person name="Chertkov O."/>
            <person name="Kyrpides N."/>
            <person name="Mavromatis K."/>
            <person name="Ivanova N."/>
            <person name="Brettin T."/>
            <person name="Detter J.C."/>
            <person name="Han C."/>
            <person name="Larimer F."/>
            <person name="Land M."/>
            <person name="Hauser L."/>
            <person name="Markowitz V."/>
            <person name="Cheng J.-F."/>
            <person name="Hugenholtz P."/>
            <person name="Woyke T."/>
            <person name="Wu D."/>
            <person name="Tindall B."/>
            <person name="Pomrenke H."/>
            <person name="Brambilla E."/>
            <person name="Klenk H.-P."/>
            <person name="Eisen J.A."/>
        </authorList>
    </citation>
    <scope>NUCLEOTIDE SEQUENCE [LARGE SCALE GENOMIC DNA]</scope>
    <source>
        <strain evidence="6">ATCC BAA-1392 / DSM 18658 / VKM B-2454 / MOB10</strain>
    </source>
</reference>